<accession>A0A6N1MH12</accession>
<keyword evidence="1" id="KW-0732">Signal</keyword>
<dbReference type="InterPro" id="IPR050491">
    <property type="entry name" value="AmpC-like"/>
</dbReference>
<protein>
    <submittedName>
        <fullName evidence="4">Serine hydrolase</fullName>
    </submittedName>
</protein>
<dbReference type="Pfam" id="PF00144">
    <property type="entry name" value="Beta-lactamase"/>
    <property type="match status" value="1"/>
</dbReference>
<sequence>MKKMAVLLAALCTMGQVFSQTDLEKKVITQFHQDFNAAAYEAMYQRFSPKMQEAFPVTVLKKVSEDIKKQLGSIQNIEFIENKGKSTAIYKVMFEKDRLKLSLSLNDQQQMTGLLFSPYIESNAANNTTENYIQSYPKNLAEKIFAATRTFPENTQVAIAVLDPSKTQYLGVHKHDNKIHEKANQDLVFGIGSITKVFTATVLAELVTQKKIGLEDSINRYYPFQFKDNIQLKFKDLSNHTSGLERLPSNLATDDDSNPYKDYDVEKLNAYLKNNLTLYADQLNSKAPIYSNLGIGLLGHTLALAEKTTLENLYQQYIFKPYGMQSSFVNQVQADKRLVPALDVTGKQIPTWDFDVFLGAGGLLSTVEDMKRFVQAQLEAKNPAIQLTQQPTSAKVGNYQMGLGWFIREGENGQKMIWHGGNTAGHTSILVLDLNKKKAVTILANVSAAHPEMANIEQLAVELLK</sequence>
<feature type="domain" description="DUF3887" evidence="3">
    <location>
        <begin position="30"/>
        <end position="114"/>
    </location>
</feature>
<dbReference type="Gene3D" id="3.10.450.590">
    <property type="match status" value="1"/>
</dbReference>
<dbReference type="Gene3D" id="3.40.710.10">
    <property type="entry name" value="DD-peptidase/beta-lactamase superfamily"/>
    <property type="match status" value="1"/>
</dbReference>
<reference evidence="4 5" key="1">
    <citation type="submission" date="2019-11" db="EMBL/GenBank/DDBJ databases">
        <title>FDA dAtabase for Regulatory Grade micrObial Sequences (FDA-ARGOS): Supporting development and validation of Infectious Disease Dx tests.</title>
        <authorList>
            <person name="Patel R."/>
            <person name="Rucinski S."/>
            <person name="Tallon L."/>
            <person name="Sadzewicz L."/>
            <person name="Vavikolanu K."/>
            <person name="Mehta A."/>
            <person name="Aluvathingal J."/>
            <person name="Nadendla S."/>
            <person name="Nandy P."/>
            <person name="Geyer C."/>
            <person name="Yan Y."/>
            <person name="Sichtig H."/>
        </authorList>
    </citation>
    <scope>NUCLEOTIDE SEQUENCE [LARGE SCALE GENOMIC DNA]</scope>
    <source>
        <strain evidence="4 5">FDAARGOS_557</strain>
    </source>
</reference>
<dbReference type="InterPro" id="IPR012338">
    <property type="entry name" value="Beta-lactam/transpept-like"/>
</dbReference>
<dbReference type="Pfam" id="PF13026">
    <property type="entry name" value="DUF3887"/>
    <property type="match status" value="1"/>
</dbReference>
<proteinExistence type="predicted"/>
<dbReference type="AlphaFoldDB" id="A0A6N1MH12"/>
<feature type="chain" id="PRO_5026825122" evidence="1">
    <location>
        <begin position="20"/>
        <end position="465"/>
    </location>
</feature>
<evidence type="ECO:0000259" key="3">
    <source>
        <dbReference type="Pfam" id="PF13026"/>
    </source>
</evidence>
<dbReference type="GO" id="GO:0016787">
    <property type="term" value="F:hydrolase activity"/>
    <property type="evidence" value="ECO:0007669"/>
    <property type="project" value="UniProtKB-KW"/>
</dbReference>
<feature type="signal peptide" evidence="1">
    <location>
        <begin position="1"/>
        <end position="19"/>
    </location>
</feature>
<evidence type="ECO:0000256" key="1">
    <source>
        <dbReference type="SAM" id="SignalP"/>
    </source>
</evidence>
<dbReference type="SUPFAM" id="SSF56601">
    <property type="entry name" value="beta-lactamase/transpeptidase-like"/>
    <property type="match status" value="1"/>
</dbReference>
<dbReference type="RefSeq" id="WP_005103505.1">
    <property type="nucleotide sequence ID" value="NZ_CP054803.1"/>
</dbReference>
<dbReference type="Proteomes" id="UP000509126">
    <property type="component" value="Chromosome"/>
</dbReference>
<evidence type="ECO:0000313" key="5">
    <source>
        <dbReference type="Proteomes" id="UP000509126"/>
    </source>
</evidence>
<evidence type="ECO:0000313" key="4">
    <source>
        <dbReference type="EMBL" id="QKU21253.1"/>
    </source>
</evidence>
<evidence type="ECO:0000259" key="2">
    <source>
        <dbReference type="Pfam" id="PF00144"/>
    </source>
</evidence>
<dbReference type="PANTHER" id="PTHR46825">
    <property type="entry name" value="D-ALANYL-D-ALANINE-CARBOXYPEPTIDASE/ENDOPEPTIDASE AMPH"/>
    <property type="match status" value="1"/>
</dbReference>
<keyword evidence="4" id="KW-0378">Hydrolase</keyword>
<name>A0A6N1MH12_ACILW</name>
<dbReference type="InterPro" id="IPR024981">
    <property type="entry name" value="DUF3887"/>
</dbReference>
<dbReference type="PANTHER" id="PTHR46825:SF8">
    <property type="entry name" value="BETA-LACTAMASE-RELATED"/>
    <property type="match status" value="1"/>
</dbReference>
<dbReference type="InterPro" id="IPR001466">
    <property type="entry name" value="Beta-lactam-related"/>
</dbReference>
<organism evidence="4 5">
    <name type="scientific">Acinetobacter lwoffii</name>
    <dbReference type="NCBI Taxonomy" id="28090"/>
    <lineage>
        <taxon>Bacteria</taxon>
        <taxon>Pseudomonadati</taxon>
        <taxon>Pseudomonadota</taxon>
        <taxon>Gammaproteobacteria</taxon>
        <taxon>Moraxellales</taxon>
        <taxon>Moraxellaceae</taxon>
        <taxon>Acinetobacter</taxon>
    </lineage>
</organism>
<feature type="domain" description="Beta-lactamase-related" evidence="2">
    <location>
        <begin position="157"/>
        <end position="459"/>
    </location>
</feature>
<dbReference type="EMBL" id="CP054803">
    <property type="protein sequence ID" value="QKU21253.1"/>
    <property type="molecule type" value="Genomic_DNA"/>
</dbReference>
<gene>
    <name evidence="4" type="ORF">FOB19_07470</name>
</gene>